<keyword evidence="1" id="KW-0808">Transferase</keyword>
<keyword evidence="1" id="KW-0489">Methyltransferase</keyword>
<organism evidence="1">
    <name type="scientific">Ophidiomyces ophidiicola</name>
    <dbReference type="NCBI Taxonomy" id="1387563"/>
    <lineage>
        <taxon>Eukaryota</taxon>
        <taxon>Fungi</taxon>
        <taxon>Dikarya</taxon>
        <taxon>Ascomycota</taxon>
        <taxon>Pezizomycotina</taxon>
        <taxon>Eurotiomycetes</taxon>
        <taxon>Eurotiomycetidae</taxon>
        <taxon>Onygenales</taxon>
        <taxon>Onygenaceae</taxon>
        <taxon>Ophidiomyces</taxon>
    </lineage>
</organism>
<protein>
    <submittedName>
        <fullName evidence="1">Delta(24)-sterol C-methyltransferase</fullName>
        <ecNumber evidence="1">2.1.1.41</ecNumber>
    </submittedName>
</protein>
<sequence>MSVILKNDADLAWTKAMHGSSMDEKNAFLAMLNKNNEAHRETTKEYVKRWKAADGTDAITEEARQERKTEYMEVVNGYYDLVTDFYEEAWAQSFHFCRFTIAEPFLHALSRHEHYLAYKMGIEEGMEVLDVGCGVGGPAREIARFTGCQVVGINNNGYQIARASRHSLRAGLEKQLSFYKGDFMDLQFPKNTFDAVYVIEATVHAPNLVDVYKQIFRVLKPGGRFGVYEWVMTDKFDASNDEHRAIRLGIERGNGIVNMPTRAEAIEAMEAAGFVLEYEDDLAARPDPIPWYYPIAGEWRYARSLWDMFTMLRMTRLGRGAMGSLLWSLEKLRLAPQGTSEVAGELAAGADHLVKGGQLGLFTPMYLMVGQKPVLD</sequence>
<dbReference type="EC" id="2.1.1.41" evidence="1"/>
<reference evidence="1" key="1">
    <citation type="journal article" date="2022" name="bioRxiv">
        <title>Population genetic analysis of Ophidiomyces ophidiicola, the causative agent of snake fungal disease, indicates recent introductions to the USA.</title>
        <authorList>
            <person name="Ladner J.T."/>
            <person name="Palmer J.M."/>
            <person name="Ettinger C.L."/>
            <person name="Stajich J.E."/>
            <person name="Farrell T.M."/>
            <person name="Glorioso B.M."/>
            <person name="Lawson B."/>
            <person name="Price S.J."/>
            <person name="Stengle A.G."/>
            <person name="Grear D.A."/>
            <person name="Lorch J.M."/>
        </authorList>
    </citation>
    <scope>NUCLEOTIDE SEQUENCE</scope>
    <source>
        <strain evidence="1">NWHC 24266-5</strain>
    </source>
</reference>
<dbReference type="EMBL" id="JALBCA010000091">
    <property type="protein sequence ID" value="KAI2383405.1"/>
    <property type="molecule type" value="Genomic_DNA"/>
</dbReference>
<comment type="caution">
    <text evidence="1">The sequence shown here is derived from an EMBL/GenBank/DDBJ whole genome shotgun (WGS) entry which is preliminary data.</text>
</comment>
<proteinExistence type="predicted"/>
<name>A0ACB8UR90_9EURO</name>
<gene>
    <name evidence="1" type="primary">ERG6_2</name>
    <name evidence="1" type="ORF">LOY88_005299</name>
</gene>
<evidence type="ECO:0000313" key="1">
    <source>
        <dbReference type="EMBL" id="KAI2383405.1"/>
    </source>
</evidence>
<accession>A0ACB8UR90</accession>